<dbReference type="InterPro" id="IPR022740">
    <property type="entry name" value="Polyphenol_oxidase_C"/>
</dbReference>
<keyword evidence="5 7" id="KW-0186">Copper</keyword>
<dbReference type="GO" id="GO:0004097">
    <property type="term" value="F:catechol oxidase activity"/>
    <property type="evidence" value="ECO:0007669"/>
    <property type="project" value="InterPro"/>
</dbReference>
<reference evidence="13" key="1">
    <citation type="submission" date="2013-01" db="EMBL/GenBank/DDBJ databases">
        <title>Draft Genome Sequence of a Mulberry Tree, Morus notabilis C.K. Schneid.</title>
        <authorList>
            <person name="He N."/>
            <person name="Zhao S."/>
        </authorList>
    </citation>
    <scope>NUCLEOTIDE SEQUENCE</scope>
</reference>
<sequence>MTIIESTKMQDGDNNHRGRDKAWVQRWQPSRERRGRKGVGTSIVKKREEGARALLEAHCLEIGDVLPGIINILIHGQLNGAQIDYVPPPVTSLRVRQPAHKVSSEYIAKYNKATEIMRNLPPSDPRNFMQQANIHALYCDGPDGDKDGLGKYIQFLVHNSWLFFPFHRWYVYFYEKILGNLIGDPNFALPFWNWDHPDGMQIPDMYTDESSALYDLNRSTAHQPPTTVDLDYHNGKAPKPREEQVDDNLYGVMYKNMVSGAKLPLLFFGSPYREGSTTTPGSIEKHPHNCVHIWTGHEITPQTPLGEDMGAFYSAGRDPIFFAHHANVDRMWNIWKTLDGPKRKDITKPDFLDFSFVFYDEHAQLVRVKIRDCLNTEVLGYVYEKVELPWLKERGMPHTRLAVPRNPNVRKVELTDFPITLKGSAVTIVVPRPAKKARSKEEKEEEEEVLVVEDISFDGILRVKFDVYVNDEYAPGPANAEFAGCFANVPHKHKHGGDHHHIHKVSLNLGITDLLDEIGADNDDSVFVTFVPNNSYPVTIGGIKLELLS</sequence>
<dbReference type="PIRSF" id="PIRSF000290">
    <property type="entry name" value="PPO_plant"/>
    <property type="match status" value="1"/>
</dbReference>
<dbReference type="GO" id="GO:0046872">
    <property type="term" value="F:metal ion binding"/>
    <property type="evidence" value="ECO:0007669"/>
    <property type="project" value="UniProtKB-KW"/>
</dbReference>
<evidence type="ECO:0000259" key="10">
    <source>
        <dbReference type="PROSITE" id="PS00497"/>
    </source>
</evidence>
<dbReference type="InterPro" id="IPR050316">
    <property type="entry name" value="Tyrosinase/Hemocyanin"/>
</dbReference>
<feature type="domain" description="Tyrosinase copper-binding" evidence="10">
    <location>
        <begin position="158"/>
        <end position="175"/>
    </location>
</feature>
<keyword evidence="6" id="KW-1015">Disulfide bond</keyword>
<feature type="compositionally biased region" description="Basic and acidic residues" evidence="9">
    <location>
        <begin position="8"/>
        <end position="20"/>
    </location>
</feature>
<feature type="cross-link" description="2'-(S-cysteinyl)-histidine (Cys-His)" evidence="8">
    <location>
        <begin position="139"/>
        <end position="158"/>
    </location>
</feature>
<evidence type="ECO:0000256" key="3">
    <source>
        <dbReference type="ARBA" id="ARBA00022784"/>
    </source>
</evidence>
<dbReference type="Gene3D" id="1.10.1280.10">
    <property type="entry name" value="Di-copper center containing domain from catechol oxidase"/>
    <property type="match status" value="1"/>
</dbReference>
<evidence type="ECO:0000256" key="8">
    <source>
        <dbReference type="PIRSR" id="PIRSR000290-3"/>
    </source>
</evidence>
<comment type="similarity">
    <text evidence="1">Belongs to the tyrosinase family.</text>
</comment>
<dbReference type="GO" id="GO:0046148">
    <property type="term" value="P:pigment biosynthetic process"/>
    <property type="evidence" value="ECO:0007669"/>
    <property type="project" value="InterPro"/>
</dbReference>
<dbReference type="PANTHER" id="PTHR11474">
    <property type="entry name" value="TYROSINASE FAMILY MEMBER"/>
    <property type="match status" value="1"/>
</dbReference>
<protein>
    <submittedName>
        <fullName evidence="12">Polyphenol oxidase</fullName>
    </submittedName>
</protein>
<gene>
    <name evidence="12" type="ORF">L484_001918</name>
</gene>
<dbReference type="PRINTS" id="PR00092">
    <property type="entry name" value="TYROSINASE"/>
</dbReference>
<evidence type="ECO:0000256" key="9">
    <source>
        <dbReference type="SAM" id="MobiDB-lite"/>
    </source>
</evidence>
<dbReference type="eggNOG" id="ENOG502QVBP">
    <property type="taxonomic scope" value="Eukaryota"/>
</dbReference>
<evidence type="ECO:0000256" key="1">
    <source>
        <dbReference type="ARBA" id="ARBA00009928"/>
    </source>
</evidence>
<dbReference type="STRING" id="981085.W9SCQ4"/>
<accession>W9SCQ4</accession>
<feature type="binding site" evidence="7">
    <location>
        <position position="325"/>
    </location>
    <ligand>
        <name>Cu cation</name>
        <dbReference type="ChEBI" id="CHEBI:23378"/>
        <label>B</label>
    </ligand>
</feature>
<feature type="binding site" evidence="7">
    <location>
        <position position="167"/>
    </location>
    <ligand>
        <name>Cu cation</name>
        <dbReference type="ChEBI" id="CHEBI:23378"/>
        <label>A</label>
    </ligand>
</feature>
<evidence type="ECO:0000256" key="4">
    <source>
        <dbReference type="ARBA" id="ARBA00023002"/>
    </source>
</evidence>
<feature type="region of interest" description="Disordered" evidence="9">
    <location>
        <begin position="1"/>
        <end position="20"/>
    </location>
</feature>
<organism evidence="12 13">
    <name type="scientific">Morus notabilis</name>
    <dbReference type="NCBI Taxonomy" id="981085"/>
    <lineage>
        <taxon>Eukaryota</taxon>
        <taxon>Viridiplantae</taxon>
        <taxon>Streptophyta</taxon>
        <taxon>Embryophyta</taxon>
        <taxon>Tracheophyta</taxon>
        <taxon>Spermatophyta</taxon>
        <taxon>Magnoliopsida</taxon>
        <taxon>eudicotyledons</taxon>
        <taxon>Gunneridae</taxon>
        <taxon>Pentapetalae</taxon>
        <taxon>rosids</taxon>
        <taxon>fabids</taxon>
        <taxon>Rosales</taxon>
        <taxon>Moraceae</taxon>
        <taxon>Moreae</taxon>
        <taxon>Morus</taxon>
    </lineage>
</organism>
<dbReference type="EMBL" id="KE346080">
    <property type="protein sequence ID" value="EXC25717.1"/>
    <property type="molecule type" value="Genomic_DNA"/>
</dbReference>
<proteinExistence type="inferred from homology"/>
<dbReference type="PROSITE" id="PS00498">
    <property type="entry name" value="TYROSINASE_2"/>
    <property type="match status" value="1"/>
</dbReference>
<dbReference type="SMR" id="W9SCQ4"/>
<dbReference type="PROSITE" id="PS00497">
    <property type="entry name" value="TYROSINASE_1"/>
    <property type="match status" value="1"/>
</dbReference>
<feature type="binding site" evidence="7">
    <location>
        <position position="288"/>
    </location>
    <ligand>
        <name>Cu cation</name>
        <dbReference type="ChEBI" id="CHEBI:23378"/>
        <label>B</label>
    </ligand>
</feature>
<evidence type="ECO:0000256" key="5">
    <source>
        <dbReference type="ARBA" id="ARBA00023008"/>
    </source>
</evidence>
<feature type="binding site" evidence="7">
    <location>
        <position position="292"/>
    </location>
    <ligand>
        <name>Cu cation</name>
        <dbReference type="ChEBI" id="CHEBI:23378"/>
        <label>B</label>
    </ligand>
</feature>
<evidence type="ECO:0000313" key="12">
    <source>
        <dbReference type="EMBL" id="EXC25717.1"/>
    </source>
</evidence>
<keyword evidence="3" id="KW-0883">Thioether bond</keyword>
<keyword evidence="13" id="KW-1185">Reference proteome</keyword>
<feature type="domain" description="Tyrosinase copper-binding" evidence="11">
    <location>
        <begin position="318"/>
        <end position="329"/>
    </location>
</feature>
<evidence type="ECO:0000256" key="6">
    <source>
        <dbReference type="ARBA" id="ARBA00023157"/>
    </source>
</evidence>
<comment type="cofactor">
    <cofactor evidence="7">
        <name>Cu(2+)</name>
        <dbReference type="ChEBI" id="CHEBI:29036"/>
    </cofactor>
    <text evidence="7">Binds 2 copper ions per subunit.</text>
</comment>
<feature type="binding site" evidence="7">
    <location>
        <position position="158"/>
    </location>
    <ligand>
        <name>Cu cation</name>
        <dbReference type="ChEBI" id="CHEBI:23378"/>
        <label>A</label>
    </ligand>
</feature>
<dbReference type="InterPro" id="IPR016213">
    <property type="entry name" value="Polyphenol_oxidase"/>
</dbReference>
<dbReference type="InterPro" id="IPR002227">
    <property type="entry name" value="Tyrosinase_Cu-bd"/>
</dbReference>
<dbReference type="Proteomes" id="UP000030645">
    <property type="component" value="Unassembled WGS sequence"/>
</dbReference>
<dbReference type="PANTHER" id="PTHR11474:SF76">
    <property type="entry name" value="SHKT DOMAIN-CONTAINING PROTEIN"/>
    <property type="match status" value="1"/>
</dbReference>
<dbReference type="InterPro" id="IPR008922">
    <property type="entry name" value="Di-copper_centre_dom_sf"/>
</dbReference>
<name>W9SCQ4_9ROSA</name>
<evidence type="ECO:0000313" key="13">
    <source>
        <dbReference type="Proteomes" id="UP000030645"/>
    </source>
</evidence>
<dbReference type="Pfam" id="PF00264">
    <property type="entry name" value="Tyrosinase"/>
    <property type="match status" value="1"/>
</dbReference>
<dbReference type="Pfam" id="PF12143">
    <property type="entry name" value="PPO1_KFDV"/>
    <property type="match status" value="1"/>
</dbReference>
<dbReference type="Pfam" id="PF12142">
    <property type="entry name" value="PPO1_DWL"/>
    <property type="match status" value="1"/>
</dbReference>
<evidence type="ECO:0000256" key="2">
    <source>
        <dbReference type="ARBA" id="ARBA00022723"/>
    </source>
</evidence>
<evidence type="ECO:0000256" key="7">
    <source>
        <dbReference type="PIRSR" id="PIRSR000290-1"/>
    </source>
</evidence>
<evidence type="ECO:0000259" key="11">
    <source>
        <dbReference type="PROSITE" id="PS00498"/>
    </source>
</evidence>
<dbReference type="InterPro" id="IPR022739">
    <property type="entry name" value="Polyphenol_oxidase_cen"/>
</dbReference>
<keyword evidence="4" id="KW-0560">Oxidoreductase</keyword>
<dbReference type="AlphaFoldDB" id="W9SCQ4"/>
<keyword evidence="2 7" id="KW-0479">Metal-binding</keyword>
<feature type="binding site" evidence="7">
    <location>
        <position position="135"/>
    </location>
    <ligand>
        <name>Cu cation</name>
        <dbReference type="ChEBI" id="CHEBI:23378"/>
        <label>A</label>
    </ligand>
</feature>
<dbReference type="SUPFAM" id="SSF48056">
    <property type="entry name" value="Di-copper centre-containing domain"/>
    <property type="match status" value="1"/>
</dbReference>